<evidence type="ECO:0000313" key="2">
    <source>
        <dbReference type="Proteomes" id="UP000887116"/>
    </source>
</evidence>
<dbReference type="AlphaFoldDB" id="A0A8X6L9A2"/>
<organism evidence="1 2">
    <name type="scientific">Trichonephila clavata</name>
    <name type="common">Joro spider</name>
    <name type="synonym">Nephila clavata</name>
    <dbReference type="NCBI Taxonomy" id="2740835"/>
    <lineage>
        <taxon>Eukaryota</taxon>
        <taxon>Metazoa</taxon>
        <taxon>Ecdysozoa</taxon>
        <taxon>Arthropoda</taxon>
        <taxon>Chelicerata</taxon>
        <taxon>Arachnida</taxon>
        <taxon>Araneae</taxon>
        <taxon>Araneomorphae</taxon>
        <taxon>Entelegynae</taxon>
        <taxon>Araneoidea</taxon>
        <taxon>Nephilidae</taxon>
        <taxon>Trichonephila</taxon>
    </lineage>
</organism>
<sequence length="213" mass="24671">MILGRYKPLKATDLPSKDEVKVFIDKAQKEECLLISGNYPEHYPREPEYQWSLADGFFDGKDVEIWKNAAPDFVAILENLFKGKANYKFDGEKVGSELDKDIKQMCKKLGYENVSSDQIAKFFKDLGTINTTSHESNIYSRFFYLFVFLTINNNYDYIQESTGKSKKDTNENEVKMLELANIYAQIVSRVFPESYDYEDKDISVFKKLLTSST</sequence>
<dbReference type="Proteomes" id="UP000887116">
    <property type="component" value="Unassembled WGS sequence"/>
</dbReference>
<keyword evidence="2" id="KW-1185">Reference proteome</keyword>
<accession>A0A8X6L9A2</accession>
<reference evidence="1" key="1">
    <citation type="submission" date="2020-07" db="EMBL/GenBank/DDBJ databases">
        <title>Multicomponent nature underlies the extraordinary mechanical properties of spider dragline silk.</title>
        <authorList>
            <person name="Kono N."/>
            <person name="Nakamura H."/>
            <person name="Mori M."/>
            <person name="Yoshida Y."/>
            <person name="Ohtoshi R."/>
            <person name="Malay A.D."/>
            <person name="Moran D.A.P."/>
            <person name="Tomita M."/>
            <person name="Numata K."/>
            <person name="Arakawa K."/>
        </authorList>
    </citation>
    <scope>NUCLEOTIDE SEQUENCE</scope>
</reference>
<comment type="caution">
    <text evidence="1">The sequence shown here is derived from an EMBL/GenBank/DDBJ whole genome shotgun (WGS) entry which is preliminary data.</text>
</comment>
<dbReference type="OrthoDB" id="2193915at2759"/>
<dbReference type="EMBL" id="BMAO01035261">
    <property type="protein sequence ID" value="GFR02411.1"/>
    <property type="molecule type" value="Genomic_DNA"/>
</dbReference>
<evidence type="ECO:0000313" key="1">
    <source>
        <dbReference type="EMBL" id="GFR02411.1"/>
    </source>
</evidence>
<name>A0A8X6L9A2_TRICU</name>
<gene>
    <name evidence="1" type="primary">SWP9</name>
    <name evidence="1" type="ORF">TNCT_369291</name>
</gene>
<proteinExistence type="predicted"/>
<protein>
    <submittedName>
        <fullName evidence="1">Spore wall protein 9</fullName>
    </submittedName>
</protein>